<dbReference type="STRING" id="395019.BMULJ_05902"/>
<keyword evidence="2" id="KW-1185">Reference proteome</keyword>
<accession>A0A0H3KRK2</accession>
<dbReference type="KEGG" id="bmj:BMULJ_05902"/>
<dbReference type="GeneID" id="93168683"/>
<dbReference type="InterPro" id="IPR022191">
    <property type="entry name" value="DUF3717"/>
</dbReference>
<sequence length="83" mass="8562">MNQPDSSAPVPPDAVSIAEIEAAINVWRNRSPAPTGPDELLVLCAEARVLADVYGVMIVSCSTSVPRSSLTATQAAALLGART</sequence>
<reference evidence="1 2" key="1">
    <citation type="submission" date="2007-04" db="EMBL/GenBank/DDBJ databases">
        <title>Complete genome sequence of Burkholderia multivorans ATCC 17616.</title>
        <authorList>
            <person name="Ohtsubo Y."/>
            <person name="Yamashita A."/>
            <person name="Kurokawa K."/>
            <person name="Takami H."/>
            <person name="Yuhara S."/>
            <person name="Nishiyama E."/>
            <person name="Endo R."/>
            <person name="Miyazaki R."/>
            <person name="Ono A."/>
            <person name="Yano K."/>
            <person name="Ito M."/>
            <person name="Sota M."/>
            <person name="Yuji N."/>
            <person name="Hattori M."/>
            <person name="Tsuda M."/>
        </authorList>
    </citation>
    <scope>NUCLEOTIDE SEQUENCE [LARGE SCALE GENOMIC DNA]</scope>
    <source>
        <strain evidence="2">ATCC 17616 / 249</strain>
    </source>
</reference>
<gene>
    <name evidence="1" type="ordered locus">BMULJ_05902</name>
</gene>
<dbReference type="HOGENOM" id="CLU_186649_1_0_4"/>
<dbReference type="Proteomes" id="UP000008815">
    <property type="component" value="Chromosome 3"/>
</dbReference>
<dbReference type="RefSeq" id="WP_012218000.1">
    <property type="nucleotide sequence ID" value="NC_010087.1"/>
</dbReference>
<evidence type="ECO:0000313" key="2">
    <source>
        <dbReference type="Proteomes" id="UP000008815"/>
    </source>
</evidence>
<organism evidence="1 2">
    <name type="scientific">Burkholderia multivorans (strain ATCC 17616 / 249)</name>
    <dbReference type="NCBI Taxonomy" id="395019"/>
    <lineage>
        <taxon>Bacteria</taxon>
        <taxon>Pseudomonadati</taxon>
        <taxon>Pseudomonadota</taxon>
        <taxon>Betaproteobacteria</taxon>
        <taxon>Burkholderiales</taxon>
        <taxon>Burkholderiaceae</taxon>
        <taxon>Burkholderia</taxon>
        <taxon>Burkholderia cepacia complex</taxon>
    </lineage>
</organism>
<dbReference type="KEGG" id="bmu:Bmul_5602"/>
<protein>
    <recommendedName>
        <fullName evidence="3">DUF3717 domain-containing protein</fullName>
    </recommendedName>
</protein>
<name>A0A0H3KRK2_BURM1</name>
<proteinExistence type="predicted"/>
<dbReference type="Pfam" id="PF12512">
    <property type="entry name" value="DUF3717"/>
    <property type="match status" value="1"/>
</dbReference>
<dbReference type="EMBL" id="AP009387">
    <property type="protein sequence ID" value="BAG47709.1"/>
    <property type="molecule type" value="Genomic_DNA"/>
</dbReference>
<evidence type="ECO:0000313" key="1">
    <source>
        <dbReference type="EMBL" id="BAG47709.1"/>
    </source>
</evidence>
<evidence type="ECO:0008006" key="3">
    <source>
        <dbReference type="Google" id="ProtNLM"/>
    </source>
</evidence>
<dbReference type="AlphaFoldDB" id="A0A0H3KRK2"/>